<dbReference type="Gene3D" id="2.30.110.10">
    <property type="entry name" value="Electron Transport, Fmn-binding Protein, Chain A"/>
    <property type="match status" value="1"/>
</dbReference>
<dbReference type="EMBL" id="JACCBV010000001">
    <property type="protein sequence ID" value="NYE21529.1"/>
    <property type="molecule type" value="Genomic_DNA"/>
</dbReference>
<dbReference type="GO" id="GO:0042602">
    <property type="term" value="F:riboflavin reductase (NADPH) activity"/>
    <property type="evidence" value="ECO:0007669"/>
    <property type="project" value="TreeGrafter"/>
</dbReference>
<sequence length="182" mass="19622">MTRSTIAATGRSLRHDKQRGTAELLQRGFRDALGRYPTGVVLITAMTGDGPVGMACNSFTSVSLDPPMVAFYPMPSSRTWAALRPIGEFAVSILRADHEHVSRRFARKDVDKFADDDWTLTPAGHPVLADALGWLDARIETVAHAGDHDVVLASATSWSEASAGEPLVFFAGNYHSLATRAA</sequence>
<evidence type="ECO:0000256" key="2">
    <source>
        <dbReference type="ARBA" id="ARBA00023002"/>
    </source>
</evidence>
<name>A0A7Y9GRS4_9MICO</name>
<reference evidence="4 5" key="1">
    <citation type="submission" date="2020-07" db="EMBL/GenBank/DDBJ databases">
        <title>Sequencing the genomes of 1000 actinobacteria strains.</title>
        <authorList>
            <person name="Klenk H.-P."/>
        </authorList>
    </citation>
    <scope>NUCLEOTIDE SEQUENCE [LARGE SCALE GENOMIC DNA]</scope>
    <source>
        <strain evidence="4 5">DSM 24662</strain>
    </source>
</reference>
<comment type="similarity">
    <text evidence="1">Belongs to the non-flavoprotein flavin reductase family.</text>
</comment>
<evidence type="ECO:0000313" key="5">
    <source>
        <dbReference type="Proteomes" id="UP000576969"/>
    </source>
</evidence>
<proteinExistence type="inferred from homology"/>
<dbReference type="InterPro" id="IPR002563">
    <property type="entry name" value="Flavin_Rdtase-like_dom"/>
</dbReference>
<dbReference type="RefSeq" id="WP_179492219.1">
    <property type="nucleotide sequence ID" value="NZ_JACCBV010000001.1"/>
</dbReference>
<evidence type="ECO:0000259" key="3">
    <source>
        <dbReference type="SMART" id="SM00903"/>
    </source>
</evidence>
<evidence type="ECO:0000313" key="4">
    <source>
        <dbReference type="EMBL" id="NYE21529.1"/>
    </source>
</evidence>
<keyword evidence="5" id="KW-1185">Reference proteome</keyword>
<protein>
    <submittedName>
        <fullName evidence="4">Flavin reductase (DIM6/NTAB) family NADH-FMN oxidoreductase RutF</fullName>
    </submittedName>
</protein>
<dbReference type="PANTHER" id="PTHR30466:SF11">
    <property type="entry name" value="FLAVIN-DEPENDENT MONOOXYGENASE, REDUCTASE SUBUNIT HSAB"/>
    <property type="match status" value="1"/>
</dbReference>
<dbReference type="Pfam" id="PF01613">
    <property type="entry name" value="Flavin_Reduct"/>
    <property type="match status" value="1"/>
</dbReference>
<keyword evidence="2" id="KW-0560">Oxidoreductase</keyword>
<organism evidence="4 5">
    <name type="scientific">Microbacterium immunditiarum</name>
    <dbReference type="NCBI Taxonomy" id="337480"/>
    <lineage>
        <taxon>Bacteria</taxon>
        <taxon>Bacillati</taxon>
        <taxon>Actinomycetota</taxon>
        <taxon>Actinomycetes</taxon>
        <taxon>Micrococcales</taxon>
        <taxon>Microbacteriaceae</taxon>
        <taxon>Microbacterium</taxon>
    </lineage>
</organism>
<dbReference type="InterPro" id="IPR012349">
    <property type="entry name" value="Split_barrel_FMN-bd"/>
</dbReference>
<dbReference type="InterPro" id="IPR050268">
    <property type="entry name" value="NADH-dep_flavin_reductase"/>
</dbReference>
<comment type="caution">
    <text evidence="4">The sequence shown here is derived from an EMBL/GenBank/DDBJ whole genome shotgun (WGS) entry which is preliminary data.</text>
</comment>
<dbReference type="PANTHER" id="PTHR30466">
    <property type="entry name" value="FLAVIN REDUCTASE"/>
    <property type="match status" value="1"/>
</dbReference>
<dbReference type="GO" id="GO:0010181">
    <property type="term" value="F:FMN binding"/>
    <property type="evidence" value="ECO:0007669"/>
    <property type="project" value="InterPro"/>
</dbReference>
<evidence type="ECO:0000256" key="1">
    <source>
        <dbReference type="ARBA" id="ARBA00008898"/>
    </source>
</evidence>
<accession>A0A7Y9GRS4</accession>
<feature type="domain" description="Flavin reductase like" evidence="3">
    <location>
        <begin position="33"/>
        <end position="176"/>
    </location>
</feature>
<gene>
    <name evidence="4" type="ORF">BJ991_003557</name>
</gene>
<dbReference type="SMART" id="SM00903">
    <property type="entry name" value="Flavin_Reduct"/>
    <property type="match status" value="1"/>
</dbReference>
<dbReference type="AlphaFoldDB" id="A0A7Y9GRS4"/>
<dbReference type="Proteomes" id="UP000576969">
    <property type="component" value="Unassembled WGS sequence"/>
</dbReference>
<dbReference type="SUPFAM" id="SSF50475">
    <property type="entry name" value="FMN-binding split barrel"/>
    <property type="match status" value="1"/>
</dbReference>